<dbReference type="Proteomes" id="UP001396334">
    <property type="component" value="Unassembled WGS sequence"/>
</dbReference>
<dbReference type="Pfam" id="PF01486">
    <property type="entry name" value="K-box"/>
    <property type="match status" value="1"/>
</dbReference>
<keyword evidence="10" id="KW-1185">Reference proteome</keyword>
<comment type="caution">
    <text evidence="9">The sequence shown here is derived from an EMBL/GenBank/DDBJ whole genome shotgun (WGS) entry which is preliminary data.</text>
</comment>
<protein>
    <submittedName>
        <fullName evidence="9">Uncharacterized protein</fullName>
    </submittedName>
</protein>
<proteinExistence type="predicted"/>
<dbReference type="PANTHER" id="PTHR48019">
    <property type="entry name" value="SERUM RESPONSE FACTOR HOMOLOG"/>
    <property type="match status" value="1"/>
</dbReference>
<dbReference type="Gene3D" id="3.40.1810.10">
    <property type="entry name" value="Transcription factor, MADS-box"/>
    <property type="match status" value="1"/>
</dbReference>
<evidence type="ECO:0000259" key="7">
    <source>
        <dbReference type="PROSITE" id="PS50066"/>
    </source>
</evidence>
<evidence type="ECO:0000256" key="2">
    <source>
        <dbReference type="ARBA" id="ARBA00023015"/>
    </source>
</evidence>
<keyword evidence="6" id="KW-0175">Coiled coil</keyword>
<keyword evidence="5" id="KW-0539">Nucleus</keyword>
<keyword evidence="2" id="KW-0805">Transcription regulation</keyword>
<evidence type="ECO:0000313" key="10">
    <source>
        <dbReference type="Proteomes" id="UP001396334"/>
    </source>
</evidence>
<evidence type="ECO:0000256" key="3">
    <source>
        <dbReference type="ARBA" id="ARBA00023125"/>
    </source>
</evidence>
<dbReference type="PROSITE" id="PS50066">
    <property type="entry name" value="MADS_BOX_2"/>
    <property type="match status" value="1"/>
</dbReference>
<keyword evidence="3" id="KW-0238">DNA-binding</keyword>
<evidence type="ECO:0000256" key="4">
    <source>
        <dbReference type="ARBA" id="ARBA00023163"/>
    </source>
</evidence>
<sequence>MESEVVRVELASQPTQCRKGGETWVHLQELLNYFSSDFLLIKKTKLWKCGLLKKAYELYVLCDAEVAVIVFSHRGRLYEFSSSNNMQKTIERYRKCMKEVQTDIPDTEEYVQQLRVEAENMAKMIEFLEVSRRKMLGQSLGSCSIEELKEVESQLERSLKNIRAKKGHLFQEQVEQLKAKERFLLEENAKLSAKNEATCSRQNSDVETELFLGLGLPENRCS</sequence>
<keyword evidence="4" id="KW-0804">Transcription</keyword>
<dbReference type="Pfam" id="PF00319">
    <property type="entry name" value="SRF-TF"/>
    <property type="match status" value="1"/>
</dbReference>
<feature type="domain" description="K-box" evidence="8">
    <location>
        <begin position="111"/>
        <end position="201"/>
    </location>
</feature>
<dbReference type="InterPro" id="IPR050142">
    <property type="entry name" value="MADS-box/MEF2_TF"/>
</dbReference>
<accession>A0ABR2TGS7</accession>
<evidence type="ECO:0000256" key="6">
    <source>
        <dbReference type="SAM" id="Coils"/>
    </source>
</evidence>
<dbReference type="SUPFAM" id="SSF55455">
    <property type="entry name" value="SRF-like"/>
    <property type="match status" value="1"/>
</dbReference>
<evidence type="ECO:0000256" key="5">
    <source>
        <dbReference type="ARBA" id="ARBA00023242"/>
    </source>
</evidence>
<dbReference type="PRINTS" id="PR00404">
    <property type="entry name" value="MADSDOMAIN"/>
</dbReference>
<feature type="domain" description="MADS-box" evidence="7">
    <location>
        <begin position="48"/>
        <end position="84"/>
    </location>
</feature>
<dbReference type="InterPro" id="IPR036879">
    <property type="entry name" value="TF_MADSbox_sf"/>
</dbReference>
<dbReference type="PROSITE" id="PS51297">
    <property type="entry name" value="K_BOX"/>
    <property type="match status" value="1"/>
</dbReference>
<dbReference type="InterPro" id="IPR002100">
    <property type="entry name" value="TF_MADSbox"/>
</dbReference>
<organism evidence="9 10">
    <name type="scientific">Hibiscus sabdariffa</name>
    <name type="common">roselle</name>
    <dbReference type="NCBI Taxonomy" id="183260"/>
    <lineage>
        <taxon>Eukaryota</taxon>
        <taxon>Viridiplantae</taxon>
        <taxon>Streptophyta</taxon>
        <taxon>Embryophyta</taxon>
        <taxon>Tracheophyta</taxon>
        <taxon>Spermatophyta</taxon>
        <taxon>Magnoliopsida</taxon>
        <taxon>eudicotyledons</taxon>
        <taxon>Gunneridae</taxon>
        <taxon>Pentapetalae</taxon>
        <taxon>rosids</taxon>
        <taxon>malvids</taxon>
        <taxon>Malvales</taxon>
        <taxon>Malvaceae</taxon>
        <taxon>Malvoideae</taxon>
        <taxon>Hibiscus</taxon>
    </lineage>
</organism>
<reference evidence="9 10" key="1">
    <citation type="journal article" date="2024" name="G3 (Bethesda)">
        <title>Genome assembly of Hibiscus sabdariffa L. provides insights into metabolisms of medicinal natural products.</title>
        <authorList>
            <person name="Kim T."/>
        </authorList>
    </citation>
    <scope>NUCLEOTIDE SEQUENCE [LARGE SCALE GENOMIC DNA]</scope>
    <source>
        <strain evidence="9">TK-2024</strain>
        <tissue evidence="9">Old leaves</tissue>
    </source>
</reference>
<feature type="coiled-coil region" evidence="6">
    <location>
        <begin position="111"/>
        <end position="194"/>
    </location>
</feature>
<evidence type="ECO:0000313" key="9">
    <source>
        <dbReference type="EMBL" id="KAK9036691.1"/>
    </source>
</evidence>
<evidence type="ECO:0000259" key="8">
    <source>
        <dbReference type="PROSITE" id="PS51297"/>
    </source>
</evidence>
<comment type="subcellular location">
    <subcellularLocation>
        <location evidence="1">Nucleus</location>
    </subcellularLocation>
</comment>
<dbReference type="EMBL" id="JBBPBN010000006">
    <property type="protein sequence ID" value="KAK9036691.1"/>
    <property type="molecule type" value="Genomic_DNA"/>
</dbReference>
<dbReference type="InterPro" id="IPR002487">
    <property type="entry name" value="TF_Kbox"/>
</dbReference>
<gene>
    <name evidence="9" type="ORF">V6N11_078683</name>
</gene>
<dbReference type="SMART" id="SM00432">
    <property type="entry name" value="MADS"/>
    <property type="match status" value="1"/>
</dbReference>
<evidence type="ECO:0000256" key="1">
    <source>
        <dbReference type="ARBA" id="ARBA00004123"/>
    </source>
</evidence>
<name>A0ABR2TGS7_9ROSI</name>